<dbReference type="Gramene" id="TraesLDM4B03G02381840.1">
    <property type="protein sequence ID" value="TraesLDM4B03G02381840.1.CDS1"/>
    <property type="gene ID" value="TraesLDM4B03G02381840"/>
</dbReference>
<dbReference type="Gramene" id="TraesSTA4B03G02375500.1">
    <property type="protein sequence ID" value="TraesSTA4B03G02375500.1.CDS1"/>
    <property type="gene ID" value="TraesSTA4B03G02375500"/>
</dbReference>
<dbReference type="Gramene" id="TraesCS4B02G312200.1">
    <property type="protein sequence ID" value="TraesCS4B02G312200.1.cds1"/>
    <property type="gene ID" value="TraesCS4B02G312200"/>
</dbReference>
<name>A0A3B6IUC1_WHEAT</name>
<evidence type="ECO:0000256" key="1">
    <source>
        <dbReference type="SAM" id="MobiDB-lite"/>
    </source>
</evidence>
<dbReference type="Gramene" id="TraesNOR4B03G02398620.1">
    <property type="protein sequence ID" value="TraesNOR4B03G02398620.1.CDS1"/>
    <property type="gene ID" value="TraesNOR4B03G02398620"/>
</dbReference>
<protein>
    <submittedName>
        <fullName evidence="2">Uncharacterized protein</fullName>
    </submittedName>
</protein>
<dbReference type="Gramene" id="TraesARI4B03G02417920.1">
    <property type="protein sequence ID" value="TraesARI4B03G02417920.1.CDS1"/>
    <property type="gene ID" value="TraesARI4B03G02417920"/>
</dbReference>
<dbReference type="Gramene" id="TraesSYM4B03G02407990.1">
    <property type="protein sequence ID" value="TraesSYM4B03G02407990.1.CDS1"/>
    <property type="gene ID" value="TraesSYM4B03G02407990"/>
</dbReference>
<dbReference type="AlphaFoldDB" id="A0A3B6IUC1"/>
<dbReference type="Gramene" id="TraesROB_scaffold_030499_01G000200.1">
    <property type="protein sequence ID" value="TraesROB_scaffold_030499_01G000200.1"/>
    <property type="gene ID" value="TraesROB_scaffold_030499_01G000200"/>
</dbReference>
<organism evidence="2">
    <name type="scientific">Triticum aestivum</name>
    <name type="common">Wheat</name>
    <dbReference type="NCBI Taxonomy" id="4565"/>
    <lineage>
        <taxon>Eukaryota</taxon>
        <taxon>Viridiplantae</taxon>
        <taxon>Streptophyta</taxon>
        <taxon>Embryophyta</taxon>
        <taxon>Tracheophyta</taxon>
        <taxon>Spermatophyta</taxon>
        <taxon>Magnoliopsida</taxon>
        <taxon>Liliopsida</taxon>
        <taxon>Poales</taxon>
        <taxon>Poaceae</taxon>
        <taxon>BOP clade</taxon>
        <taxon>Pooideae</taxon>
        <taxon>Triticodae</taxon>
        <taxon>Triticeae</taxon>
        <taxon>Triticinae</taxon>
        <taxon>Triticum</taxon>
    </lineage>
</organism>
<dbReference type="Gramene" id="TraesCS4B03G0811200.1">
    <property type="protein sequence ID" value="TraesCS4B03G0811200.1.CDS1"/>
    <property type="gene ID" value="TraesCS4B03G0811200"/>
</dbReference>
<evidence type="ECO:0000313" key="2">
    <source>
        <dbReference type="EnsemblPlants" id="TraesCS4B02G312200.1.cds1"/>
    </source>
</evidence>
<dbReference type="Gramene" id="TraesWEE_scaffold_108279_01G000200.1">
    <property type="protein sequence ID" value="TraesWEE_scaffold_108279_01G000200.1"/>
    <property type="gene ID" value="TraesWEE_scaffold_108279_01G000200"/>
</dbReference>
<keyword evidence="3" id="KW-1185">Reference proteome</keyword>
<dbReference type="Gramene" id="TraesMAC4B03G02379550.1">
    <property type="protein sequence ID" value="TraesMAC4B03G02379550.1.CDS1"/>
    <property type="gene ID" value="TraesMAC4B03G02379550"/>
</dbReference>
<feature type="region of interest" description="Disordered" evidence="1">
    <location>
        <begin position="1"/>
        <end position="32"/>
    </location>
</feature>
<dbReference type="EnsemblPlants" id="TraesCS4B02G312200.1">
    <property type="protein sequence ID" value="TraesCS4B02G312200.1.cds1"/>
    <property type="gene ID" value="TraesCS4B02G312200"/>
</dbReference>
<sequence length="103" mass="10881">MGASSSPPLTPGPAHVRPAGPGRAHSVIQSGVRARSAHHVGHKISDSLCHGGGISYQYQLHACALLHLEAWSVPSAMAHGRVSSTRWIRRWLAISILHQAAAS</sequence>
<dbReference type="PaxDb" id="4565-Traes_4BL_00AAC9279.1"/>
<proteinExistence type="predicted"/>
<dbReference type="Gramene" id="TraesJUL4B03G02399900.1">
    <property type="protein sequence ID" value="TraesJUL4B03G02399900.1.CDS1"/>
    <property type="gene ID" value="TraesJUL4B03G02399900"/>
</dbReference>
<evidence type="ECO:0000313" key="3">
    <source>
        <dbReference type="Proteomes" id="UP000019116"/>
    </source>
</evidence>
<dbReference type="Gramene" id="TraesCAD_scaffold_023930_01G000200.1">
    <property type="protein sequence ID" value="TraesCAD_scaffold_023930_01G000200.1"/>
    <property type="gene ID" value="TraesCAD_scaffold_023930_01G000200"/>
</dbReference>
<accession>A0A3B6IUC1</accession>
<dbReference type="Proteomes" id="UP000019116">
    <property type="component" value="Chromosome 4B"/>
</dbReference>
<reference evidence="2" key="2">
    <citation type="submission" date="2018-10" db="UniProtKB">
        <authorList>
            <consortium name="EnsemblPlants"/>
        </authorList>
    </citation>
    <scope>IDENTIFICATION</scope>
</reference>
<dbReference type="Gramene" id="TraesLAC4B03G02333810.1">
    <property type="protein sequence ID" value="TraesLAC4B03G02333810.1.CDS1"/>
    <property type="gene ID" value="TraesLAC4B03G02333810"/>
</dbReference>
<dbReference type="Gramene" id="TraesJAG4B03G02378720.1">
    <property type="protein sequence ID" value="TraesJAG4B03G02378720.1.CDS1"/>
    <property type="gene ID" value="TraesJAG4B03G02378720"/>
</dbReference>
<reference evidence="2" key="1">
    <citation type="submission" date="2018-08" db="EMBL/GenBank/DDBJ databases">
        <authorList>
            <person name="Rossello M."/>
        </authorList>
    </citation>
    <scope>NUCLEOTIDE SEQUENCE [LARGE SCALE GENOMIC DNA]</scope>
    <source>
        <strain evidence="2">cv. Chinese Spring</strain>
    </source>
</reference>
<dbReference type="Gramene" id="TraesRN4B0100841200.1">
    <property type="protein sequence ID" value="TraesRN4B0100841200.1"/>
    <property type="gene ID" value="TraesRN4B0100841200"/>
</dbReference>
<dbReference type="Gramene" id="TraesCLE_scaffold_096448_01G000200.1">
    <property type="protein sequence ID" value="TraesCLE_scaffold_096448_01G000200.1"/>
    <property type="gene ID" value="TraesCLE_scaffold_096448_01G000200"/>
</dbReference>